<dbReference type="Gene3D" id="1.10.530.10">
    <property type="match status" value="1"/>
</dbReference>
<evidence type="ECO:0008006" key="4">
    <source>
        <dbReference type="Google" id="ProtNLM"/>
    </source>
</evidence>
<keyword evidence="1" id="KW-0472">Membrane</keyword>
<keyword evidence="1" id="KW-1133">Transmembrane helix</keyword>
<dbReference type="GO" id="GO:0009253">
    <property type="term" value="P:peptidoglycan catabolic process"/>
    <property type="evidence" value="ECO:0007669"/>
    <property type="project" value="TreeGrafter"/>
</dbReference>
<gene>
    <name evidence="2" type="ORF">MUN33_05320</name>
</gene>
<name>A0A9X1WFL7_9CORY</name>
<evidence type="ECO:0000313" key="3">
    <source>
        <dbReference type="Proteomes" id="UP001139207"/>
    </source>
</evidence>
<dbReference type="RefSeq" id="WP_244803841.1">
    <property type="nucleotide sequence ID" value="NZ_JALIEA010000011.1"/>
</dbReference>
<dbReference type="EMBL" id="JALIEA010000011">
    <property type="protein sequence ID" value="MCJ7858139.1"/>
    <property type="molecule type" value="Genomic_DNA"/>
</dbReference>
<evidence type="ECO:0000313" key="2">
    <source>
        <dbReference type="EMBL" id="MCJ7858139.1"/>
    </source>
</evidence>
<accession>A0A9X1WFL7</accession>
<keyword evidence="1" id="KW-0812">Transmembrane</keyword>
<dbReference type="InterPro" id="IPR023346">
    <property type="entry name" value="Lysozyme-like_dom_sf"/>
</dbReference>
<reference evidence="2" key="1">
    <citation type="submission" date="2022-04" db="EMBL/GenBank/DDBJ databases">
        <title>Corynebacterium kalidii LD5P10.</title>
        <authorList>
            <person name="Sun J.Q."/>
        </authorList>
    </citation>
    <scope>NUCLEOTIDE SEQUENCE</scope>
    <source>
        <strain evidence="2">LD5P10</strain>
    </source>
</reference>
<comment type="caution">
    <text evidence="2">The sequence shown here is derived from an EMBL/GenBank/DDBJ whole genome shotgun (WGS) entry which is preliminary data.</text>
</comment>
<dbReference type="AlphaFoldDB" id="A0A9X1WFL7"/>
<dbReference type="PANTHER" id="PTHR30163">
    <property type="entry name" value="MEMBRANE-BOUND LYTIC MUREIN TRANSGLYCOSYLASE B"/>
    <property type="match status" value="1"/>
</dbReference>
<dbReference type="GO" id="GO:0008933">
    <property type="term" value="F:peptidoglycan lytic transglycosylase activity"/>
    <property type="evidence" value="ECO:0007669"/>
    <property type="project" value="TreeGrafter"/>
</dbReference>
<feature type="transmembrane region" description="Helical" evidence="1">
    <location>
        <begin position="12"/>
        <end position="38"/>
    </location>
</feature>
<dbReference type="PANTHER" id="PTHR30163:SF8">
    <property type="entry name" value="LYTIC MUREIN TRANSGLYCOSYLASE"/>
    <property type="match status" value="1"/>
</dbReference>
<protein>
    <recommendedName>
        <fullName evidence="4">Transglycosylase SLT domain-containing protein</fullName>
    </recommendedName>
</protein>
<evidence type="ECO:0000256" key="1">
    <source>
        <dbReference type="SAM" id="Phobius"/>
    </source>
</evidence>
<dbReference type="InterPro" id="IPR043426">
    <property type="entry name" value="MltB-like"/>
</dbReference>
<dbReference type="SUPFAM" id="SSF53955">
    <property type="entry name" value="Lysozyme-like"/>
    <property type="match status" value="1"/>
</dbReference>
<proteinExistence type="predicted"/>
<sequence>MTEHPRPSGRAGCAGCGGVVGLLATVLLVVLVVGVFLVEDQEPAEERVPVPGDVPPARAVAVHDLPATAESLAIPENHLEGYVSGARTVSAEFPSCNLAWNTLAGIGFIESHHGNYGVDGDSGLIIGPQLDGTGSFMEVPDTDDGELDGDTEYDRAVGPMQFLPESWGIYGAGGDPHDIGDAAAAAGRLLCGNDRDLDTAEGWSAALFAYNRSEEYMVSVRDAAANYALGQPA</sequence>
<dbReference type="Proteomes" id="UP001139207">
    <property type="component" value="Unassembled WGS sequence"/>
</dbReference>
<keyword evidence="3" id="KW-1185">Reference proteome</keyword>
<organism evidence="2 3">
    <name type="scientific">Corynebacterium kalidii</name>
    <dbReference type="NCBI Taxonomy" id="2931982"/>
    <lineage>
        <taxon>Bacteria</taxon>
        <taxon>Bacillati</taxon>
        <taxon>Actinomycetota</taxon>
        <taxon>Actinomycetes</taxon>
        <taxon>Mycobacteriales</taxon>
        <taxon>Corynebacteriaceae</taxon>
        <taxon>Corynebacterium</taxon>
    </lineage>
</organism>